<evidence type="ECO:0000259" key="5">
    <source>
        <dbReference type="PROSITE" id="PS50222"/>
    </source>
</evidence>
<dbReference type="InterPro" id="IPR018247">
    <property type="entry name" value="EF_Hand_1_Ca_BS"/>
</dbReference>
<dbReference type="AlphaFoldDB" id="A0AAW0T8X3"/>
<evidence type="ECO:0000256" key="4">
    <source>
        <dbReference type="SAM" id="MobiDB-lite"/>
    </source>
</evidence>
<feature type="region of interest" description="Disordered" evidence="4">
    <location>
        <begin position="198"/>
        <end position="250"/>
    </location>
</feature>
<feature type="domain" description="EF-hand" evidence="5">
    <location>
        <begin position="28"/>
        <end position="63"/>
    </location>
</feature>
<feature type="region of interest" description="Disordered" evidence="4">
    <location>
        <begin position="1"/>
        <end position="20"/>
    </location>
</feature>
<name>A0AAW0T8X3_SCYPA</name>
<dbReference type="Gene3D" id="1.10.238.10">
    <property type="entry name" value="EF-hand"/>
    <property type="match status" value="2"/>
</dbReference>
<comment type="caution">
    <text evidence="6">The sequence shown here is derived from an EMBL/GenBank/DDBJ whole genome shotgun (WGS) entry which is preliminary data.</text>
</comment>
<keyword evidence="3" id="KW-0106">Calcium</keyword>
<dbReference type="FunFam" id="1.10.238.10:FF:000007">
    <property type="entry name" value="Putative myosin regulatory light chain sqh"/>
    <property type="match status" value="1"/>
</dbReference>
<dbReference type="SUPFAM" id="SSF47473">
    <property type="entry name" value="EF-hand"/>
    <property type="match status" value="1"/>
</dbReference>
<dbReference type="GO" id="GO:0009791">
    <property type="term" value="P:post-embryonic development"/>
    <property type="evidence" value="ECO:0007669"/>
    <property type="project" value="UniProtKB-ARBA"/>
</dbReference>
<dbReference type="InterPro" id="IPR002048">
    <property type="entry name" value="EF_hand_dom"/>
</dbReference>
<dbReference type="EMBL" id="JARAKH010000036">
    <property type="protein sequence ID" value="KAK8383806.1"/>
    <property type="molecule type" value="Genomic_DNA"/>
</dbReference>
<dbReference type="InterPro" id="IPR011992">
    <property type="entry name" value="EF-hand-dom_pair"/>
</dbReference>
<dbReference type="PROSITE" id="PS00018">
    <property type="entry name" value="EF_HAND_1"/>
    <property type="match status" value="1"/>
</dbReference>
<accession>A0AAW0T8X3</accession>
<protein>
    <recommendedName>
        <fullName evidence="5">EF-hand domain-containing protein</fullName>
    </recommendedName>
</protein>
<dbReference type="InterPro" id="IPR050403">
    <property type="entry name" value="Myosin_RLC"/>
</dbReference>
<evidence type="ECO:0000313" key="6">
    <source>
        <dbReference type="EMBL" id="KAK8383806.1"/>
    </source>
</evidence>
<dbReference type="PANTHER" id="PTHR23049">
    <property type="entry name" value="MYOSIN REGULATORY LIGHT CHAIN 2"/>
    <property type="match status" value="1"/>
</dbReference>
<feature type="region of interest" description="Disordered" evidence="4">
    <location>
        <begin position="306"/>
        <end position="325"/>
    </location>
</feature>
<dbReference type="CDD" id="cd00051">
    <property type="entry name" value="EFh"/>
    <property type="match status" value="1"/>
</dbReference>
<keyword evidence="2" id="KW-0677">Repeat</keyword>
<dbReference type="Proteomes" id="UP001487740">
    <property type="component" value="Unassembled WGS sequence"/>
</dbReference>
<dbReference type="PROSITE" id="PS50222">
    <property type="entry name" value="EF_HAND_2"/>
    <property type="match status" value="1"/>
</dbReference>
<keyword evidence="7" id="KW-1185">Reference proteome</keyword>
<proteinExistence type="predicted"/>
<feature type="compositionally biased region" description="Low complexity" evidence="4">
    <location>
        <begin position="306"/>
        <end position="318"/>
    </location>
</feature>
<keyword evidence="1" id="KW-0479">Metal-binding</keyword>
<evidence type="ECO:0000256" key="3">
    <source>
        <dbReference type="ARBA" id="ARBA00022837"/>
    </source>
</evidence>
<gene>
    <name evidence="6" type="ORF">O3P69_015924</name>
</gene>
<dbReference type="GO" id="GO:0005509">
    <property type="term" value="F:calcium ion binding"/>
    <property type="evidence" value="ECO:0007669"/>
    <property type="project" value="InterPro"/>
</dbReference>
<reference evidence="6 7" key="1">
    <citation type="submission" date="2023-03" db="EMBL/GenBank/DDBJ databases">
        <title>High-quality genome of Scylla paramamosain provides insights in environmental adaptation.</title>
        <authorList>
            <person name="Zhang L."/>
        </authorList>
    </citation>
    <scope>NUCLEOTIDE SEQUENCE [LARGE SCALE GENOMIC DNA]</scope>
    <source>
        <strain evidence="6">LZ_2023a</strain>
        <tissue evidence="6">Muscle</tissue>
    </source>
</reference>
<evidence type="ECO:0000256" key="1">
    <source>
        <dbReference type="ARBA" id="ARBA00022723"/>
    </source>
</evidence>
<evidence type="ECO:0000256" key="2">
    <source>
        <dbReference type="ARBA" id="ARBA00022737"/>
    </source>
</evidence>
<evidence type="ECO:0000313" key="7">
    <source>
        <dbReference type="Proteomes" id="UP001487740"/>
    </source>
</evidence>
<sequence>MPASKGSRSSSKKAKKGGSNVFDMFTQKQVAEFKEGFQVMDRDRDGIISKDDLRGVFDEIGRITSDSDLDEMIADAPGPINFTTLLHMFASRSSGESDDDDVVAAAFRAFEKEPGQIDSESFKTMLMAFGDKFTAQEVDDAFEQMDIDEDTGMIDSTSLISMLCAGAGKEGEEEAAAYSLSIFPSHHSRHPSIISPILLTGHDTASPPRGGLHQPRVRPPPSPSPRGSGAALKKSRVPPPPQGGRAAPTTLDQTVNKCYVNRHSCSECGHRRRLRVVVARAAVVPVRDAIGPSSCAQLWLPAACGTATPPSGSGASPPRETPSGLACERHTNKIFYYDRCLPSPQDTTTTNTTFPSRHARHACPSPRVRHYAGISAQSLQTQHTHKHQN</sequence>
<organism evidence="6 7">
    <name type="scientific">Scylla paramamosain</name>
    <name type="common">Mud crab</name>
    <dbReference type="NCBI Taxonomy" id="85552"/>
    <lineage>
        <taxon>Eukaryota</taxon>
        <taxon>Metazoa</taxon>
        <taxon>Ecdysozoa</taxon>
        <taxon>Arthropoda</taxon>
        <taxon>Crustacea</taxon>
        <taxon>Multicrustacea</taxon>
        <taxon>Malacostraca</taxon>
        <taxon>Eumalacostraca</taxon>
        <taxon>Eucarida</taxon>
        <taxon>Decapoda</taxon>
        <taxon>Pleocyemata</taxon>
        <taxon>Brachyura</taxon>
        <taxon>Eubrachyura</taxon>
        <taxon>Portunoidea</taxon>
        <taxon>Portunidae</taxon>
        <taxon>Portuninae</taxon>
        <taxon>Scylla</taxon>
    </lineage>
</organism>